<dbReference type="Proteomes" id="UP001412067">
    <property type="component" value="Unassembled WGS sequence"/>
</dbReference>
<evidence type="ECO:0000256" key="1">
    <source>
        <dbReference type="SAM" id="MobiDB-lite"/>
    </source>
</evidence>
<gene>
    <name evidence="2" type="ORF">KSP40_PGU021302</name>
</gene>
<accession>A0ABR2LU23</accession>
<name>A0ABR2LU23_9ASPA</name>
<proteinExistence type="predicted"/>
<protein>
    <submittedName>
        <fullName evidence="2">Uncharacterized protein</fullName>
    </submittedName>
</protein>
<feature type="region of interest" description="Disordered" evidence="1">
    <location>
        <begin position="51"/>
        <end position="74"/>
    </location>
</feature>
<dbReference type="EMBL" id="JBBWWR010000015">
    <property type="protein sequence ID" value="KAK8950433.1"/>
    <property type="molecule type" value="Genomic_DNA"/>
</dbReference>
<reference evidence="2 3" key="1">
    <citation type="journal article" date="2022" name="Nat. Plants">
        <title>Genomes of leafy and leafless Platanthera orchids illuminate the evolution of mycoheterotrophy.</title>
        <authorList>
            <person name="Li M.H."/>
            <person name="Liu K.W."/>
            <person name="Li Z."/>
            <person name="Lu H.C."/>
            <person name="Ye Q.L."/>
            <person name="Zhang D."/>
            <person name="Wang J.Y."/>
            <person name="Li Y.F."/>
            <person name="Zhong Z.M."/>
            <person name="Liu X."/>
            <person name="Yu X."/>
            <person name="Liu D.K."/>
            <person name="Tu X.D."/>
            <person name="Liu B."/>
            <person name="Hao Y."/>
            <person name="Liao X.Y."/>
            <person name="Jiang Y.T."/>
            <person name="Sun W.H."/>
            <person name="Chen J."/>
            <person name="Chen Y.Q."/>
            <person name="Ai Y."/>
            <person name="Zhai J.W."/>
            <person name="Wu S.S."/>
            <person name="Zhou Z."/>
            <person name="Hsiao Y.Y."/>
            <person name="Wu W.L."/>
            <person name="Chen Y.Y."/>
            <person name="Lin Y.F."/>
            <person name="Hsu J.L."/>
            <person name="Li C.Y."/>
            <person name="Wang Z.W."/>
            <person name="Zhao X."/>
            <person name="Zhong W.Y."/>
            <person name="Ma X.K."/>
            <person name="Ma L."/>
            <person name="Huang J."/>
            <person name="Chen G.Z."/>
            <person name="Huang M.Z."/>
            <person name="Huang L."/>
            <person name="Peng D.H."/>
            <person name="Luo Y.B."/>
            <person name="Zou S.Q."/>
            <person name="Chen S.P."/>
            <person name="Lan S."/>
            <person name="Tsai W.C."/>
            <person name="Van de Peer Y."/>
            <person name="Liu Z.J."/>
        </authorList>
    </citation>
    <scope>NUCLEOTIDE SEQUENCE [LARGE SCALE GENOMIC DNA]</scope>
    <source>
        <strain evidence="2">Lor288</strain>
    </source>
</reference>
<evidence type="ECO:0000313" key="2">
    <source>
        <dbReference type="EMBL" id="KAK8950433.1"/>
    </source>
</evidence>
<organism evidence="2 3">
    <name type="scientific">Platanthera guangdongensis</name>
    <dbReference type="NCBI Taxonomy" id="2320717"/>
    <lineage>
        <taxon>Eukaryota</taxon>
        <taxon>Viridiplantae</taxon>
        <taxon>Streptophyta</taxon>
        <taxon>Embryophyta</taxon>
        <taxon>Tracheophyta</taxon>
        <taxon>Spermatophyta</taxon>
        <taxon>Magnoliopsida</taxon>
        <taxon>Liliopsida</taxon>
        <taxon>Asparagales</taxon>
        <taxon>Orchidaceae</taxon>
        <taxon>Orchidoideae</taxon>
        <taxon>Orchideae</taxon>
        <taxon>Orchidinae</taxon>
        <taxon>Platanthera</taxon>
    </lineage>
</organism>
<keyword evidence="3" id="KW-1185">Reference proteome</keyword>
<evidence type="ECO:0000313" key="3">
    <source>
        <dbReference type="Proteomes" id="UP001412067"/>
    </source>
</evidence>
<sequence>MSPLNLPSVSTHVLALQRLKNPSVSLVNCFFFLQLKSHLLEKLPPLTMKPKEACKETVRSNPNPDPKLKGSPTA</sequence>
<comment type="caution">
    <text evidence="2">The sequence shown here is derived from an EMBL/GenBank/DDBJ whole genome shotgun (WGS) entry which is preliminary data.</text>
</comment>